<protein>
    <submittedName>
        <fullName evidence="2">Interferon-induced very large GTPase 1-like</fullName>
    </submittedName>
</protein>
<dbReference type="Proteomes" id="UP001314229">
    <property type="component" value="Unassembled WGS sequence"/>
</dbReference>
<dbReference type="AlphaFoldDB" id="A0AAV1PXW3"/>
<organism evidence="2 3">
    <name type="scientific">Scomber scombrus</name>
    <name type="common">Atlantic mackerel</name>
    <name type="synonym">Scomber vernalis</name>
    <dbReference type="NCBI Taxonomy" id="13677"/>
    <lineage>
        <taxon>Eukaryota</taxon>
        <taxon>Metazoa</taxon>
        <taxon>Chordata</taxon>
        <taxon>Craniata</taxon>
        <taxon>Vertebrata</taxon>
        <taxon>Euteleostomi</taxon>
        <taxon>Actinopterygii</taxon>
        <taxon>Neopterygii</taxon>
        <taxon>Teleostei</taxon>
        <taxon>Neoteleostei</taxon>
        <taxon>Acanthomorphata</taxon>
        <taxon>Pelagiaria</taxon>
        <taxon>Scombriformes</taxon>
        <taxon>Scombridae</taxon>
        <taxon>Scomber</taxon>
    </lineage>
</organism>
<proteinExistence type="predicted"/>
<reference evidence="2 3" key="1">
    <citation type="submission" date="2024-01" db="EMBL/GenBank/DDBJ databases">
        <authorList>
            <person name="Alioto T."/>
            <person name="Alioto T."/>
            <person name="Gomez Garrido J."/>
        </authorList>
    </citation>
    <scope>NUCLEOTIDE SEQUENCE [LARGE SCALE GENOMIC DNA]</scope>
</reference>
<accession>A0AAV1PXW3</accession>
<keyword evidence="3" id="KW-1185">Reference proteome</keyword>
<evidence type="ECO:0000259" key="1">
    <source>
        <dbReference type="Pfam" id="PF25496"/>
    </source>
</evidence>
<dbReference type="PANTHER" id="PTHR22796">
    <property type="entry name" value="URG4-RELATED"/>
    <property type="match status" value="1"/>
</dbReference>
<dbReference type="PANTHER" id="PTHR22796:SF6">
    <property type="entry name" value="INTERFERON-INDUCED VERY LARGE GTPASE 1-RELATED"/>
    <property type="match status" value="1"/>
</dbReference>
<name>A0AAV1PXW3_SCOSC</name>
<evidence type="ECO:0000313" key="3">
    <source>
        <dbReference type="Proteomes" id="UP001314229"/>
    </source>
</evidence>
<dbReference type="EMBL" id="CAWUFR010000286">
    <property type="protein sequence ID" value="CAK6975181.1"/>
    <property type="molecule type" value="Genomic_DNA"/>
</dbReference>
<evidence type="ECO:0000313" key="2">
    <source>
        <dbReference type="EMBL" id="CAK6975181.1"/>
    </source>
</evidence>
<sequence length="380" mass="43296">MREEFLGGRPRIKSNKPKTIRVYWVTTGRIFNKQDTTTQTCQSQTTHNKVMNALLLLAAQLHFSHSQKAGTNMDKNGNKEEQLVVTERHQTGIKTLLSRLHLQDKYEQKLTPADILKIRPPVKQHHDISEKDVAHTFLQRLMMLDYRARYIPVKQESPEGSHSVCVQVVNTVDTKDNELVALFSTSVDSDQPKQSHVHPMDVQMAVFHCSDSFLKQNMITKLSQCQYALPLLVPDPVTMDIECPLWTFRQIMKSWKITPTEDHSNIVPMKSMPIYKAETPMVSFFRLGSLSLSKSQLMNTLINDRHSTFFHRNYPGSTKSRHLMDGVAEIAWYCPAGKPNDAFTDCIAFCNLHGDALTIEKNTDGKIFSQCCSVTNSGER</sequence>
<gene>
    <name evidence="2" type="ORF">FSCOSCO3_A037224</name>
</gene>
<comment type="caution">
    <text evidence="2">The sequence shown here is derived from an EMBL/GenBank/DDBJ whole genome shotgun (WGS) entry which is preliminary data.</text>
</comment>
<feature type="domain" description="Up-regulator of cell proliferation-like" evidence="1">
    <location>
        <begin position="197"/>
        <end position="363"/>
    </location>
</feature>
<dbReference type="InterPro" id="IPR057365">
    <property type="entry name" value="URGCP"/>
</dbReference>
<dbReference type="Pfam" id="PF25496">
    <property type="entry name" value="URGCP"/>
    <property type="match status" value="1"/>
</dbReference>